<protein>
    <submittedName>
        <fullName evidence="5">Short-chain dehydrogenase reductase sdr</fullName>
    </submittedName>
</protein>
<dbReference type="InterPro" id="IPR051911">
    <property type="entry name" value="SDR_oxidoreductase"/>
</dbReference>
<gene>
    <name evidence="5" type="ORF">LENED_010056</name>
</gene>
<dbReference type="PROSITE" id="PS00061">
    <property type="entry name" value="ADH_SHORT"/>
    <property type="match status" value="1"/>
</dbReference>
<dbReference type="Pfam" id="PF00106">
    <property type="entry name" value="adh_short"/>
    <property type="match status" value="1"/>
</dbReference>
<proteinExistence type="inferred from homology"/>
<dbReference type="PRINTS" id="PR00080">
    <property type="entry name" value="SDRFAMILY"/>
</dbReference>
<evidence type="ECO:0000256" key="3">
    <source>
        <dbReference type="ARBA" id="ARBA00023002"/>
    </source>
</evidence>
<evidence type="ECO:0000256" key="2">
    <source>
        <dbReference type="ARBA" id="ARBA00022857"/>
    </source>
</evidence>
<dbReference type="SUPFAM" id="SSF51735">
    <property type="entry name" value="NAD(P)-binding Rossmann-fold domains"/>
    <property type="match status" value="1"/>
</dbReference>
<evidence type="ECO:0000256" key="4">
    <source>
        <dbReference type="RuleBase" id="RU000363"/>
    </source>
</evidence>
<sequence>MKFLLSIDILIPHGLGFIPSLAYNRDLLWFWPSSCTFYSSSSLHLLELDTSAEEATIKLKAQEALNLWGKVDVLINNAGYSLKILAEDATLSDFQAQFQTNFYGPAALTNALLPQMRSRREGTIVMIGSRSSWNPIPALSIYAASKAALRVYSETLAQELSSSGFPNIRIVIVEPSGFRTEQNVLGYPMQVPTDPDPAYDSLRARIQANLEALDLNQSGDPDKAVEVIVDAVRGEGRAEGKEWPLYLPLGRDANKDIETKCVKMLTAVKDWKEVTDYLDINQSQAKAELI</sequence>
<comment type="caution">
    <text evidence="5">The sequence shown here is derived from an EMBL/GenBank/DDBJ whole genome shotgun (WGS) entry which is preliminary data.</text>
</comment>
<dbReference type="Gene3D" id="3.40.50.720">
    <property type="entry name" value="NAD(P)-binding Rossmann-like Domain"/>
    <property type="match status" value="1"/>
</dbReference>
<evidence type="ECO:0000313" key="6">
    <source>
        <dbReference type="Proteomes" id="UP000188533"/>
    </source>
</evidence>
<dbReference type="AlphaFoldDB" id="A0A1Q3ELE3"/>
<reference evidence="5 6" key="1">
    <citation type="submission" date="2016-08" db="EMBL/GenBank/DDBJ databases">
        <authorList>
            <consortium name="Lentinula edodes genome sequencing consortium"/>
            <person name="Sakamoto Y."/>
            <person name="Nakade K."/>
            <person name="Sato S."/>
            <person name="Yoshida Y."/>
            <person name="Miyazaki K."/>
            <person name="Natsume S."/>
            <person name="Konno N."/>
        </authorList>
    </citation>
    <scope>NUCLEOTIDE SEQUENCE [LARGE SCALE GENOMIC DNA]</scope>
    <source>
        <strain evidence="5 6">NBRC 111202</strain>
    </source>
</reference>
<keyword evidence="3" id="KW-0560">Oxidoreductase</keyword>
<reference evidence="5 6" key="2">
    <citation type="submission" date="2017-02" db="EMBL/GenBank/DDBJ databases">
        <title>A genome survey and senescence transcriptome analysis in Lentinula edodes.</title>
        <authorList>
            <person name="Sakamoto Y."/>
            <person name="Nakade K."/>
            <person name="Sato S."/>
            <person name="Yoshida Y."/>
            <person name="Miyazaki K."/>
            <person name="Natsume S."/>
            <person name="Konno N."/>
        </authorList>
    </citation>
    <scope>NUCLEOTIDE SEQUENCE [LARGE SCALE GENOMIC DNA]</scope>
    <source>
        <strain evidence="5 6">NBRC 111202</strain>
    </source>
</reference>
<keyword evidence="6" id="KW-1185">Reference proteome</keyword>
<organism evidence="5 6">
    <name type="scientific">Lentinula edodes</name>
    <name type="common">Shiitake mushroom</name>
    <name type="synonym">Lentinus edodes</name>
    <dbReference type="NCBI Taxonomy" id="5353"/>
    <lineage>
        <taxon>Eukaryota</taxon>
        <taxon>Fungi</taxon>
        <taxon>Dikarya</taxon>
        <taxon>Basidiomycota</taxon>
        <taxon>Agaricomycotina</taxon>
        <taxon>Agaricomycetes</taxon>
        <taxon>Agaricomycetidae</taxon>
        <taxon>Agaricales</taxon>
        <taxon>Marasmiineae</taxon>
        <taxon>Omphalotaceae</taxon>
        <taxon>Lentinula</taxon>
    </lineage>
</organism>
<dbReference type="PANTHER" id="PTHR43976">
    <property type="entry name" value="SHORT CHAIN DEHYDROGENASE"/>
    <property type="match status" value="1"/>
</dbReference>
<dbReference type="InterPro" id="IPR036291">
    <property type="entry name" value="NAD(P)-bd_dom_sf"/>
</dbReference>
<dbReference type="EMBL" id="BDGU01000550">
    <property type="protein sequence ID" value="GAW08022.1"/>
    <property type="molecule type" value="Genomic_DNA"/>
</dbReference>
<evidence type="ECO:0000313" key="5">
    <source>
        <dbReference type="EMBL" id="GAW08022.1"/>
    </source>
</evidence>
<dbReference type="PANTHER" id="PTHR43976:SF16">
    <property type="entry name" value="SHORT-CHAIN DEHYDROGENASE_REDUCTASE FAMILY PROTEIN"/>
    <property type="match status" value="1"/>
</dbReference>
<accession>A0A1Q3ELE3</accession>
<dbReference type="Proteomes" id="UP000188533">
    <property type="component" value="Unassembled WGS sequence"/>
</dbReference>
<name>A0A1Q3ELE3_LENED</name>
<dbReference type="PRINTS" id="PR00081">
    <property type="entry name" value="GDHRDH"/>
</dbReference>
<dbReference type="InterPro" id="IPR002347">
    <property type="entry name" value="SDR_fam"/>
</dbReference>
<keyword evidence="2" id="KW-0521">NADP</keyword>
<comment type="similarity">
    <text evidence="1 4">Belongs to the short-chain dehydrogenases/reductases (SDR) family.</text>
</comment>
<evidence type="ECO:0000256" key="1">
    <source>
        <dbReference type="ARBA" id="ARBA00006484"/>
    </source>
</evidence>
<dbReference type="GO" id="GO:0016491">
    <property type="term" value="F:oxidoreductase activity"/>
    <property type="evidence" value="ECO:0007669"/>
    <property type="project" value="UniProtKB-KW"/>
</dbReference>
<dbReference type="STRING" id="5353.A0A1Q3ELE3"/>
<dbReference type="InterPro" id="IPR020904">
    <property type="entry name" value="Sc_DH/Rdtase_CS"/>
</dbReference>